<dbReference type="PANTHER" id="PTHR43033">
    <property type="entry name" value="TRNA(ILE)-LYSIDINE SYNTHASE-RELATED"/>
    <property type="match status" value="1"/>
</dbReference>
<feature type="binding site" evidence="6">
    <location>
        <begin position="32"/>
        <end position="37"/>
    </location>
    <ligand>
        <name>ATP</name>
        <dbReference type="ChEBI" id="CHEBI:30616"/>
    </ligand>
</feature>
<accession>F0RWX7</accession>
<gene>
    <name evidence="6" type="primary">tilS</name>
    <name evidence="8" type="ordered locus">SpiBuddy_1935</name>
</gene>
<evidence type="ECO:0000256" key="6">
    <source>
        <dbReference type="HAMAP-Rule" id="MF_01161"/>
    </source>
</evidence>
<dbReference type="InterPro" id="IPR012795">
    <property type="entry name" value="tRNA_Ile_lys_synt_N"/>
</dbReference>
<dbReference type="InterPro" id="IPR014729">
    <property type="entry name" value="Rossmann-like_a/b/a_fold"/>
</dbReference>
<reference evidence="9" key="1">
    <citation type="submission" date="2011-02" db="EMBL/GenBank/DDBJ databases">
        <title>Complete sequence of Spirochaeta sp. Buddy.</title>
        <authorList>
            <person name="Lucas S."/>
            <person name="Copeland A."/>
            <person name="Lapidus A."/>
            <person name="Cheng J.-F."/>
            <person name="Goodwin L."/>
            <person name="Pitluck S."/>
            <person name="Zeytun A."/>
            <person name="Detter J.C."/>
            <person name="Han C."/>
            <person name="Tapia R."/>
            <person name="Land M."/>
            <person name="Hauser L."/>
            <person name="Kyrpides N."/>
            <person name="Ivanova N."/>
            <person name="Mikhailova N."/>
            <person name="Pagani I."/>
            <person name="Ritalahti K.M."/>
            <person name="Loeffler F.E."/>
            <person name="Woyke T."/>
        </authorList>
    </citation>
    <scope>NUCLEOTIDE SEQUENCE [LARGE SCALE GENOMIC DNA]</scope>
    <source>
        <strain evidence="9">ATCC BAA-1886 / DSM 22777 / Buddy</strain>
    </source>
</reference>
<dbReference type="STRING" id="158189.SpiBuddy_1935"/>
<name>F0RWX7_SPHGB</name>
<evidence type="ECO:0000256" key="4">
    <source>
        <dbReference type="ARBA" id="ARBA00022840"/>
    </source>
</evidence>
<keyword evidence="9" id="KW-1185">Reference proteome</keyword>
<dbReference type="PANTHER" id="PTHR43033:SF1">
    <property type="entry name" value="TRNA(ILE)-LYSIDINE SYNTHASE-RELATED"/>
    <property type="match status" value="1"/>
</dbReference>
<dbReference type="InterPro" id="IPR012094">
    <property type="entry name" value="tRNA_Ile_lys_synt"/>
</dbReference>
<dbReference type="OrthoDB" id="9807403at2"/>
<keyword evidence="3 6" id="KW-0547">Nucleotide-binding</keyword>
<proteinExistence type="inferred from homology"/>
<organism evidence="8 9">
    <name type="scientific">Sphaerochaeta globosa (strain ATCC BAA-1886 / DSM 22777 / Buddy)</name>
    <name type="common">Spirochaeta sp. (strain Buddy)</name>
    <dbReference type="NCBI Taxonomy" id="158189"/>
    <lineage>
        <taxon>Bacteria</taxon>
        <taxon>Pseudomonadati</taxon>
        <taxon>Spirochaetota</taxon>
        <taxon>Spirochaetia</taxon>
        <taxon>Spirochaetales</taxon>
        <taxon>Sphaerochaetaceae</taxon>
        <taxon>Sphaerochaeta</taxon>
    </lineage>
</organism>
<dbReference type="GO" id="GO:0006400">
    <property type="term" value="P:tRNA modification"/>
    <property type="evidence" value="ECO:0007669"/>
    <property type="project" value="UniProtKB-UniRule"/>
</dbReference>
<evidence type="ECO:0000256" key="2">
    <source>
        <dbReference type="ARBA" id="ARBA00022694"/>
    </source>
</evidence>
<evidence type="ECO:0000256" key="3">
    <source>
        <dbReference type="ARBA" id="ARBA00022741"/>
    </source>
</evidence>
<evidence type="ECO:0000313" key="8">
    <source>
        <dbReference type="EMBL" id="ADY13758.1"/>
    </source>
</evidence>
<dbReference type="GO" id="GO:0005737">
    <property type="term" value="C:cytoplasm"/>
    <property type="evidence" value="ECO:0007669"/>
    <property type="project" value="UniProtKB-SubCell"/>
</dbReference>
<keyword evidence="2 6" id="KW-0819">tRNA processing</keyword>
<evidence type="ECO:0000313" key="9">
    <source>
        <dbReference type="Proteomes" id="UP000008466"/>
    </source>
</evidence>
<dbReference type="CDD" id="cd01992">
    <property type="entry name" value="TilS_N"/>
    <property type="match status" value="1"/>
</dbReference>
<feature type="domain" description="tRNA(Ile)-lysidine/2-thiocytidine synthase N-terminal" evidence="7">
    <location>
        <begin position="27"/>
        <end position="214"/>
    </location>
</feature>
<keyword evidence="6" id="KW-0963">Cytoplasm</keyword>
<dbReference type="InterPro" id="IPR011063">
    <property type="entry name" value="TilS/TtcA_N"/>
</dbReference>
<sequence length="484" mass="53992">MPTTGETVLNNVRSFLAMQHIDATKRIGVAFSGGSDSLALLIALRKMYEPSFLHAMYVQHHLRPSNELEAETALNRENCQKLGVSLHILDLGKGSVAHAMQTRRGGVEEAARYLRYEALYEECNRGGCTYLATAHNADDQLETTLMRLFQASSIAALEGIRPVRIVDGYALTLIRPVLECSHAVLAEYVGLHNLVWSEDSTNTEDAYLRNTIRHTITAPILSTFTSAYDSISVMTRRFSEAGQLLQTLTDQELASVSFFPEGAVFSLSWFLALAPALRELVLFRIVAQFEQKSRVKGSFIHRLRSELENSTKEGNWTLESGPHRVILDKDVCSYCFIEHPLWQFCLPLANPQAKQVLDLGNNVIFTILPYEDAFGNDSALLALDAKQLDCAVLRSCTLSDEICLEGGTVKVTKLLSSYKIPKHLYASVPVLADRSGLVAVFARLHGGRDRLAKRFKAPLARRLTNIYSSSKRNNCSEIEKRQPR</sequence>
<keyword evidence="4 6" id="KW-0067">ATP-binding</keyword>
<dbReference type="SUPFAM" id="SSF52402">
    <property type="entry name" value="Adenine nucleotide alpha hydrolases-like"/>
    <property type="match status" value="1"/>
</dbReference>
<dbReference type="GO" id="GO:0005524">
    <property type="term" value="F:ATP binding"/>
    <property type="evidence" value="ECO:0007669"/>
    <property type="project" value="UniProtKB-UniRule"/>
</dbReference>
<comment type="subcellular location">
    <subcellularLocation>
        <location evidence="6">Cytoplasm</location>
    </subcellularLocation>
</comment>
<evidence type="ECO:0000256" key="5">
    <source>
        <dbReference type="ARBA" id="ARBA00048539"/>
    </source>
</evidence>
<evidence type="ECO:0000259" key="7">
    <source>
        <dbReference type="Pfam" id="PF01171"/>
    </source>
</evidence>
<dbReference type="eggNOG" id="COG0037">
    <property type="taxonomic scope" value="Bacteria"/>
</dbReference>
<dbReference type="GO" id="GO:0032267">
    <property type="term" value="F:tRNA(Ile)-lysidine synthase activity"/>
    <property type="evidence" value="ECO:0007669"/>
    <property type="project" value="UniProtKB-EC"/>
</dbReference>
<comment type="catalytic activity">
    <reaction evidence="5 6">
        <text>cytidine(34) in tRNA(Ile2) + L-lysine + ATP = lysidine(34) in tRNA(Ile2) + AMP + diphosphate + H(+)</text>
        <dbReference type="Rhea" id="RHEA:43744"/>
        <dbReference type="Rhea" id="RHEA-COMP:10625"/>
        <dbReference type="Rhea" id="RHEA-COMP:10670"/>
        <dbReference type="ChEBI" id="CHEBI:15378"/>
        <dbReference type="ChEBI" id="CHEBI:30616"/>
        <dbReference type="ChEBI" id="CHEBI:32551"/>
        <dbReference type="ChEBI" id="CHEBI:33019"/>
        <dbReference type="ChEBI" id="CHEBI:82748"/>
        <dbReference type="ChEBI" id="CHEBI:83665"/>
        <dbReference type="ChEBI" id="CHEBI:456215"/>
        <dbReference type="EC" id="6.3.4.19"/>
    </reaction>
</comment>
<dbReference type="Pfam" id="PF01171">
    <property type="entry name" value="ATP_bind_3"/>
    <property type="match status" value="1"/>
</dbReference>
<dbReference type="Gene3D" id="3.40.50.620">
    <property type="entry name" value="HUPs"/>
    <property type="match status" value="1"/>
</dbReference>
<evidence type="ECO:0000256" key="1">
    <source>
        <dbReference type="ARBA" id="ARBA00022598"/>
    </source>
</evidence>
<dbReference type="NCBIfam" id="TIGR02432">
    <property type="entry name" value="lysidine_TilS_N"/>
    <property type="match status" value="1"/>
</dbReference>
<protein>
    <recommendedName>
        <fullName evidence="6">tRNA(Ile)-lysidine synthase</fullName>
        <ecNumber evidence="6">6.3.4.19</ecNumber>
    </recommendedName>
    <alternativeName>
        <fullName evidence="6">tRNA(Ile)-2-lysyl-cytidine synthase</fullName>
    </alternativeName>
    <alternativeName>
        <fullName evidence="6">tRNA(Ile)-lysidine synthetase</fullName>
    </alternativeName>
</protein>
<dbReference type="AlphaFoldDB" id="F0RWX7"/>
<dbReference type="Proteomes" id="UP000008466">
    <property type="component" value="Chromosome"/>
</dbReference>
<comment type="domain">
    <text evidence="6">The N-terminal region contains the highly conserved SGGXDS motif, predicted to be a P-loop motif involved in ATP binding.</text>
</comment>
<comment type="similarity">
    <text evidence="6">Belongs to the tRNA(Ile)-lysidine synthase family.</text>
</comment>
<dbReference type="HAMAP" id="MF_01161">
    <property type="entry name" value="tRNA_Ile_lys_synt"/>
    <property type="match status" value="1"/>
</dbReference>
<dbReference type="RefSeq" id="WP_013607607.1">
    <property type="nucleotide sequence ID" value="NC_015152.1"/>
</dbReference>
<dbReference type="KEGG" id="sbu:SpiBuddy_1935"/>
<dbReference type="EMBL" id="CP002541">
    <property type="protein sequence ID" value="ADY13758.1"/>
    <property type="molecule type" value="Genomic_DNA"/>
</dbReference>
<keyword evidence="1 6" id="KW-0436">Ligase</keyword>
<comment type="function">
    <text evidence="6">Ligates lysine onto the cytidine present at position 34 of the AUA codon-specific tRNA(Ile) that contains the anticodon CAU, in an ATP-dependent manner. Cytidine is converted to lysidine, thus changing the amino acid specificity of the tRNA from methionine to isoleucine.</text>
</comment>
<dbReference type="EC" id="6.3.4.19" evidence="6"/>
<dbReference type="HOGENOM" id="CLU_018869_0_1_12"/>